<keyword evidence="1" id="KW-0472">Membrane</keyword>
<dbReference type="OrthoDB" id="2357451at2"/>
<proteinExistence type="predicted"/>
<name>A0A177KKN5_9BACI</name>
<organism evidence="2 3">
    <name type="scientific">Domibacillus aminovorans</name>
    <dbReference type="NCBI Taxonomy" id="29332"/>
    <lineage>
        <taxon>Bacteria</taxon>
        <taxon>Bacillati</taxon>
        <taxon>Bacillota</taxon>
        <taxon>Bacilli</taxon>
        <taxon>Bacillales</taxon>
        <taxon>Bacillaceae</taxon>
        <taxon>Domibacillus</taxon>
    </lineage>
</organism>
<protein>
    <recommendedName>
        <fullName evidence="4">DUF5412 domain-containing protein</fullName>
    </recommendedName>
</protein>
<keyword evidence="1" id="KW-0812">Transmembrane</keyword>
<sequence length="122" mass="14216">MKKTHIIITSLGFLLVIGLLSYGVYWAFFDMNRLPKGDLISEVNSPSRDYTIKAYNSSGGATTDFAVLGELNFNNENRKPKNIYWNYHEEEANIKWLDEDTVIINRHKLNVPHETFDYRNDK</sequence>
<gene>
    <name evidence="2" type="ORF">AWH48_11690</name>
</gene>
<evidence type="ECO:0000313" key="2">
    <source>
        <dbReference type="EMBL" id="OAH53923.1"/>
    </source>
</evidence>
<accession>A0A177KKN5</accession>
<dbReference type="InterPro" id="IPR035406">
    <property type="entry name" value="DUF5412"/>
</dbReference>
<dbReference type="AlphaFoldDB" id="A0A177KKN5"/>
<evidence type="ECO:0008006" key="4">
    <source>
        <dbReference type="Google" id="ProtNLM"/>
    </source>
</evidence>
<dbReference type="Pfam" id="PF17428">
    <property type="entry name" value="DUF5412"/>
    <property type="match status" value="1"/>
</dbReference>
<dbReference type="EMBL" id="LQWZ01000035">
    <property type="protein sequence ID" value="OAH53923.1"/>
    <property type="molecule type" value="Genomic_DNA"/>
</dbReference>
<dbReference type="RefSeq" id="WP_063975423.1">
    <property type="nucleotide sequence ID" value="NZ_LQWZ01000035.1"/>
</dbReference>
<evidence type="ECO:0000256" key="1">
    <source>
        <dbReference type="SAM" id="Phobius"/>
    </source>
</evidence>
<evidence type="ECO:0000313" key="3">
    <source>
        <dbReference type="Proteomes" id="UP000077271"/>
    </source>
</evidence>
<comment type="caution">
    <text evidence="2">The sequence shown here is derived from an EMBL/GenBank/DDBJ whole genome shotgun (WGS) entry which is preliminary data.</text>
</comment>
<dbReference type="Proteomes" id="UP000077271">
    <property type="component" value="Unassembled WGS sequence"/>
</dbReference>
<keyword evidence="1" id="KW-1133">Transmembrane helix</keyword>
<reference evidence="2 3" key="1">
    <citation type="submission" date="2016-01" db="EMBL/GenBank/DDBJ databases">
        <title>Investigation of taxonomic status of Bacillus aminovorans.</title>
        <authorList>
            <person name="Verma A."/>
            <person name="Pal Y."/>
            <person name="Krishnamurthi S."/>
        </authorList>
    </citation>
    <scope>NUCLEOTIDE SEQUENCE [LARGE SCALE GENOMIC DNA]</scope>
    <source>
        <strain evidence="2 3">DSM 4337</strain>
    </source>
</reference>
<feature type="transmembrane region" description="Helical" evidence="1">
    <location>
        <begin position="6"/>
        <end position="28"/>
    </location>
</feature>